<organism evidence="1 2">
    <name type="scientific">Anoxybacillus thermarum</name>
    <dbReference type="NCBI Taxonomy" id="404937"/>
    <lineage>
        <taxon>Bacteria</taxon>
        <taxon>Bacillati</taxon>
        <taxon>Bacillota</taxon>
        <taxon>Bacilli</taxon>
        <taxon>Bacillales</taxon>
        <taxon>Anoxybacillaceae</taxon>
        <taxon>Anoxybacillus</taxon>
    </lineage>
</organism>
<sequence length="137" mass="16353">MSGSGVLTKICTREELSYFINLLYRYEVFTYIETIEQRPYIHRIVEIPQSFLSMRIFGELFELHVKPSSNENEYRIVFITDCTDLIEGEYFSLTKDGQRSFFLDKRIIGPNRKLLIQYYKSESYGQFMRWKGVVLSE</sequence>
<evidence type="ECO:0000313" key="2">
    <source>
        <dbReference type="Proteomes" id="UP000032102"/>
    </source>
</evidence>
<protein>
    <submittedName>
        <fullName evidence="1">Uncharacterized protein</fullName>
    </submittedName>
</protein>
<dbReference type="AlphaFoldDB" id="A0A0D0RSB3"/>
<name>A0A0D0RSB3_9BACL</name>
<proteinExistence type="predicted"/>
<dbReference type="PATRIC" id="fig|404937.3.peg.1457"/>
<reference evidence="1 2" key="1">
    <citation type="submission" date="2015-01" db="EMBL/GenBank/DDBJ databases">
        <title>Draft genome of Anoxybacillus thermarum strain AF/04.</title>
        <authorList>
            <person name="Poli A."/>
            <person name="Nicolaus B."/>
            <person name="Chan K.-G."/>
            <person name="Kahar U.M."/>
            <person name="Yaakob A.S."/>
            <person name="Chan C.S."/>
            <person name="Goh K.M."/>
        </authorList>
    </citation>
    <scope>NUCLEOTIDE SEQUENCE [LARGE SCALE GENOMIC DNA]</scope>
    <source>
        <strain evidence="1 2">AF/04</strain>
    </source>
</reference>
<evidence type="ECO:0000313" key="1">
    <source>
        <dbReference type="EMBL" id="KIQ94507.1"/>
    </source>
</evidence>
<accession>A0A0D0RSB3</accession>
<gene>
    <name evidence="1" type="ORF">LH47_01385</name>
</gene>
<dbReference type="RefSeq" id="WP_043965958.1">
    <property type="nucleotide sequence ID" value="NZ_JXTH01000022.1"/>
</dbReference>
<keyword evidence="2" id="KW-1185">Reference proteome</keyword>
<comment type="caution">
    <text evidence="1">The sequence shown here is derived from an EMBL/GenBank/DDBJ whole genome shotgun (WGS) entry which is preliminary data.</text>
</comment>
<dbReference type="EMBL" id="JXTH01000022">
    <property type="protein sequence ID" value="KIQ94507.1"/>
    <property type="molecule type" value="Genomic_DNA"/>
</dbReference>
<dbReference type="Proteomes" id="UP000032102">
    <property type="component" value="Unassembled WGS sequence"/>
</dbReference>